<accession>A0ACA9T6S7</accession>
<proteinExistence type="predicted"/>
<reference evidence="1" key="2">
    <citation type="submission" date="2021-10" db="EMBL/GenBank/DDBJ databases">
        <authorList>
            <person name="Piombo E."/>
        </authorList>
    </citation>
    <scope>NUCLEOTIDE SEQUENCE</scope>
</reference>
<keyword evidence="2" id="KW-1185">Reference proteome</keyword>
<dbReference type="Proteomes" id="UP000836387">
    <property type="component" value="Unassembled WGS sequence"/>
</dbReference>
<evidence type="ECO:0000313" key="1">
    <source>
        <dbReference type="EMBL" id="CAG9936608.1"/>
    </source>
</evidence>
<name>A0ACA9T6S7_BIOOC</name>
<protein>
    <submittedName>
        <fullName evidence="1">Uncharacterized protein</fullName>
    </submittedName>
</protein>
<dbReference type="EMBL" id="CADEHS020000001">
    <property type="protein sequence ID" value="CAG9936608.1"/>
    <property type="molecule type" value="Genomic_DNA"/>
</dbReference>
<comment type="caution">
    <text evidence="1">The sequence shown here is derived from an EMBL/GenBank/DDBJ whole genome shotgun (WGS) entry which is preliminary data.</text>
</comment>
<organism evidence="1 2">
    <name type="scientific">Clonostachys rosea f. rosea IK726</name>
    <dbReference type="NCBI Taxonomy" id="1349383"/>
    <lineage>
        <taxon>Eukaryota</taxon>
        <taxon>Fungi</taxon>
        <taxon>Dikarya</taxon>
        <taxon>Ascomycota</taxon>
        <taxon>Pezizomycotina</taxon>
        <taxon>Sordariomycetes</taxon>
        <taxon>Hypocreomycetidae</taxon>
        <taxon>Hypocreales</taxon>
        <taxon>Bionectriaceae</taxon>
        <taxon>Clonostachys</taxon>
    </lineage>
</organism>
<reference evidence="1" key="1">
    <citation type="submission" date="2020-04" db="EMBL/GenBank/DDBJ databases">
        <authorList>
            <person name="Broberg M."/>
        </authorList>
    </citation>
    <scope>NUCLEOTIDE SEQUENCE</scope>
</reference>
<evidence type="ECO:0000313" key="2">
    <source>
        <dbReference type="Proteomes" id="UP000836387"/>
    </source>
</evidence>
<sequence>MAVCRMDSEEVDGRWVGRQRREGCMRVPEDCWAQVVQAYNDGWADPAAWVQCHAWIFTVLMGAIAPVQVLQKRPPVSANTAMMGDASKRAAVGAFAQHGVADSLMPGNDVLCDEAAHQIVTGLRVEEQAHRGQGPIVTT</sequence>
<gene>
    <name evidence="1" type="ORF">CRV2_00003788</name>
</gene>